<keyword evidence="9 14" id="KW-0472">Membrane</keyword>
<keyword evidence="8" id="KW-0406">Ion transport</keyword>
<evidence type="ECO:0000256" key="13">
    <source>
        <dbReference type="ARBA" id="ARBA00042778"/>
    </source>
</evidence>
<accession>A0AAN9A0S8</accession>
<proteinExistence type="predicted"/>
<feature type="transmembrane region" description="Helical" evidence="14">
    <location>
        <begin position="12"/>
        <end position="32"/>
    </location>
</feature>
<feature type="transmembrane region" description="Helical" evidence="14">
    <location>
        <begin position="152"/>
        <end position="172"/>
    </location>
</feature>
<keyword evidence="4 14" id="KW-0812">Transmembrane</keyword>
<evidence type="ECO:0000256" key="2">
    <source>
        <dbReference type="ARBA" id="ARBA00022448"/>
    </source>
</evidence>
<dbReference type="GO" id="GO:0016324">
    <property type="term" value="C:apical plasma membrane"/>
    <property type="evidence" value="ECO:0007669"/>
    <property type="project" value="UniProtKB-SubCell"/>
</dbReference>
<evidence type="ECO:0000313" key="16">
    <source>
        <dbReference type="Proteomes" id="UP001381693"/>
    </source>
</evidence>
<evidence type="ECO:0000256" key="10">
    <source>
        <dbReference type="ARBA" id="ARBA00036307"/>
    </source>
</evidence>
<keyword evidence="7 14" id="KW-1133">Transmembrane helix</keyword>
<evidence type="ECO:0000313" key="15">
    <source>
        <dbReference type="EMBL" id="KAK7065557.1"/>
    </source>
</evidence>
<evidence type="ECO:0000256" key="9">
    <source>
        <dbReference type="ARBA" id="ARBA00023136"/>
    </source>
</evidence>
<keyword evidence="6" id="KW-0864">Zinc transport</keyword>
<feature type="transmembrane region" description="Helical" evidence="14">
    <location>
        <begin position="118"/>
        <end position="140"/>
    </location>
</feature>
<name>A0AAN9A0S8_HALRR</name>
<evidence type="ECO:0000256" key="6">
    <source>
        <dbReference type="ARBA" id="ARBA00022906"/>
    </source>
</evidence>
<dbReference type="PANTHER" id="PTHR11040:SF221">
    <property type="entry name" value="ZINC TRANSPORTER ZIP3"/>
    <property type="match status" value="1"/>
</dbReference>
<dbReference type="EMBL" id="JAXCGZ010020758">
    <property type="protein sequence ID" value="KAK7065557.1"/>
    <property type="molecule type" value="Genomic_DNA"/>
</dbReference>
<sequence length="263" mass="29631">KLGHTNEKWESFVEFPWAFFVVTCGFLIIFTIDKLVHAMEHSRIVNRNIKAQTLLQQSEKNDSEEGKVVNGYISAYDPCQSHEGGHGVPSSVIFLIALGIHSVFEGMAVGLQTQKEKVMELFVAVLVHEMVMAFTFGMEVSKSNALTRWNKITYVLIFTSTIPVGVAIGYVLQNTPSEHREIVSAVFEAFATGIFIHVIFIEVLAHEFPGHHHHHNHHQQQETQQDSNIAQRSETFVILEKVGCICCGLLTLILLSVFMHDHH</sequence>
<organism evidence="15 16">
    <name type="scientific">Halocaridina rubra</name>
    <name type="common">Hawaiian red shrimp</name>
    <dbReference type="NCBI Taxonomy" id="373956"/>
    <lineage>
        <taxon>Eukaryota</taxon>
        <taxon>Metazoa</taxon>
        <taxon>Ecdysozoa</taxon>
        <taxon>Arthropoda</taxon>
        <taxon>Crustacea</taxon>
        <taxon>Multicrustacea</taxon>
        <taxon>Malacostraca</taxon>
        <taxon>Eumalacostraca</taxon>
        <taxon>Eucarida</taxon>
        <taxon>Decapoda</taxon>
        <taxon>Pleocyemata</taxon>
        <taxon>Caridea</taxon>
        <taxon>Atyoidea</taxon>
        <taxon>Atyidae</taxon>
        <taxon>Halocaridina</taxon>
    </lineage>
</organism>
<evidence type="ECO:0000256" key="4">
    <source>
        <dbReference type="ARBA" id="ARBA00022692"/>
    </source>
</evidence>
<evidence type="ECO:0000256" key="7">
    <source>
        <dbReference type="ARBA" id="ARBA00022989"/>
    </source>
</evidence>
<comment type="caution">
    <text evidence="15">The sequence shown here is derived from an EMBL/GenBank/DDBJ whole genome shotgun (WGS) entry which is preliminary data.</text>
</comment>
<gene>
    <name evidence="15" type="ORF">SK128_005704</name>
</gene>
<dbReference type="GO" id="GO:0005385">
    <property type="term" value="F:zinc ion transmembrane transporter activity"/>
    <property type="evidence" value="ECO:0007669"/>
    <property type="project" value="TreeGrafter"/>
</dbReference>
<feature type="transmembrane region" description="Helical" evidence="14">
    <location>
        <begin position="184"/>
        <end position="205"/>
    </location>
</feature>
<evidence type="ECO:0000256" key="5">
    <source>
        <dbReference type="ARBA" id="ARBA00022833"/>
    </source>
</evidence>
<evidence type="ECO:0000256" key="8">
    <source>
        <dbReference type="ARBA" id="ARBA00023065"/>
    </source>
</evidence>
<dbReference type="Pfam" id="PF02535">
    <property type="entry name" value="Zip"/>
    <property type="match status" value="1"/>
</dbReference>
<dbReference type="AlphaFoldDB" id="A0AAN9A0S8"/>
<evidence type="ECO:0000256" key="14">
    <source>
        <dbReference type="SAM" id="Phobius"/>
    </source>
</evidence>
<feature type="transmembrane region" description="Helical" evidence="14">
    <location>
        <begin position="236"/>
        <end position="258"/>
    </location>
</feature>
<keyword evidence="3" id="KW-1003">Cell membrane</keyword>
<evidence type="ECO:0000256" key="3">
    <source>
        <dbReference type="ARBA" id="ARBA00022475"/>
    </source>
</evidence>
<dbReference type="PANTHER" id="PTHR11040">
    <property type="entry name" value="ZINC/IRON TRANSPORTER"/>
    <property type="match status" value="1"/>
</dbReference>
<keyword evidence="16" id="KW-1185">Reference proteome</keyword>
<evidence type="ECO:0000256" key="12">
    <source>
        <dbReference type="ARBA" id="ARBA00041702"/>
    </source>
</evidence>
<dbReference type="InterPro" id="IPR003689">
    <property type="entry name" value="ZIP"/>
</dbReference>
<feature type="non-terminal residue" evidence="15">
    <location>
        <position position="1"/>
    </location>
</feature>
<evidence type="ECO:0000256" key="1">
    <source>
        <dbReference type="ARBA" id="ARBA00004424"/>
    </source>
</evidence>
<keyword evidence="5" id="KW-0862">Zinc</keyword>
<evidence type="ECO:0000256" key="11">
    <source>
        <dbReference type="ARBA" id="ARBA00039395"/>
    </source>
</evidence>
<protein>
    <recommendedName>
        <fullName evidence="11">Zinc transporter ZIP3</fullName>
    </recommendedName>
    <alternativeName>
        <fullName evidence="13">Solute carrier family 39 member 3</fullName>
    </alternativeName>
    <alternativeName>
        <fullName evidence="12">Zrt- and Irt-like protein 3</fullName>
    </alternativeName>
</protein>
<comment type="catalytic activity">
    <reaction evidence="10">
        <text>Zn(2+)(in) = Zn(2+)(out)</text>
        <dbReference type="Rhea" id="RHEA:29351"/>
        <dbReference type="ChEBI" id="CHEBI:29105"/>
    </reaction>
    <physiologicalReaction direction="left-to-right" evidence="10">
        <dbReference type="Rhea" id="RHEA:29352"/>
    </physiologicalReaction>
</comment>
<comment type="subcellular location">
    <subcellularLocation>
        <location evidence="1">Apical cell membrane</location>
        <topology evidence="1">Multi-pass membrane protein</topology>
    </subcellularLocation>
</comment>
<keyword evidence="2" id="KW-0813">Transport</keyword>
<reference evidence="15 16" key="1">
    <citation type="submission" date="2023-11" db="EMBL/GenBank/DDBJ databases">
        <title>Halocaridina rubra genome assembly.</title>
        <authorList>
            <person name="Smith C."/>
        </authorList>
    </citation>
    <scope>NUCLEOTIDE SEQUENCE [LARGE SCALE GENOMIC DNA]</scope>
    <source>
        <strain evidence="15">EP-1</strain>
        <tissue evidence="15">Whole</tissue>
    </source>
</reference>
<feature type="transmembrane region" description="Helical" evidence="14">
    <location>
        <begin position="92"/>
        <end position="111"/>
    </location>
</feature>
<dbReference type="Proteomes" id="UP001381693">
    <property type="component" value="Unassembled WGS sequence"/>
</dbReference>